<accession>X6N449</accession>
<reference evidence="2 3" key="1">
    <citation type="journal article" date="2013" name="Curr. Biol.">
        <title>The Genome of the Foraminiferan Reticulomyxa filosa.</title>
        <authorList>
            <person name="Glockner G."/>
            <person name="Hulsmann N."/>
            <person name="Schleicher M."/>
            <person name="Noegel A.A."/>
            <person name="Eichinger L."/>
            <person name="Gallinger C."/>
            <person name="Pawlowski J."/>
            <person name="Sierra R."/>
            <person name="Euteneuer U."/>
            <person name="Pillet L."/>
            <person name="Moustafa A."/>
            <person name="Platzer M."/>
            <person name="Groth M."/>
            <person name="Szafranski K."/>
            <person name="Schliwa M."/>
        </authorList>
    </citation>
    <scope>NUCLEOTIDE SEQUENCE [LARGE SCALE GENOMIC DNA]</scope>
</reference>
<dbReference type="EMBL" id="ASPP01012353">
    <property type="protein sequence ID" value="ETO20688.1"/>
    <property type="molecule type" value="Genomic_DNA"/>
</dbReference>
<dbReference type="Proteomes" id="UP000023152">
    <property type="component" value="Unassembled WGS sequence"/>
</dbReference>
<keyword evidence="3" id="KW-1185">Reference proteome</keyword>
<comment type="caution">
    <text evidence="2">The sequence shown here is derived from an EMBL/GenBank/DDBJ whole genome shotgun (WGS) entry which is preliminary data.</text>
</comment>
<dbReference type="InterPro" id="IPR036494">
    <property type="entry name" value="Ku_C_sf"/>
</dbReference>
<feature type="domain" description="Ku C-terminal" evidence="1">
    <location>
        <begin position="10"/>
        <end position="108"/>
    </location>
</feature>
<dbReference type="Gene3D" id="1.25.40.240">
    <property type="entry name" value="Ku, C-terminal domain"/>
    <property type="match status" value="1"/>
</dbReference>
<protein>
    <recommendedName>
        <fullName evidence="1">Ku C-terminal domain-containing protein</fullName>
    </recommendedName>
</protein>
<proteinExistence type="predicted"/>
<dbReference type="SUPFAM" id="SSF101420">
    <property type="entry name" value="C-terminal domain of Ku80"/>
    <property type="match status" value="1"/>
</dbReference>
<evidence type="ECO:0000313" key="2">
    <source>
        <dbReference type="EMBL" id="ETO20688.1"/>
    </source>
</evidence>
<evidence type="ECO:0000259" key="1">
    <source>
        <dbReference type="Pfam" id="PF08785"/>
    </source>
</evidence>
<dbReference type="InterPro" id="IPR014893">
    <property type="entry name" value="Ku_PK_bind"/>
</dbReference>
<dbReference type="AlphaFoldDB" id="X6N449"/>
<name>X6N449_RETFI</name>
<dbReference type="Pfam" id="PF08785">
    <property type="entry name" value="Ku_PK_bind"/>
    <property type="match status" value="1"/>
</dbReference>
<evidence type="ECO:0000313" key="3">
    <source>
        <dbReference type="Proteomes" id="UP000023152"/>
    </source>
</evidence>
<sequence>MPSCLLCLQLSKEMWTVIHQMIEESFQDALFEKAVECIAHLRKVSILEEEPLPFNEELRKFKLKYELKKPSLWKVVVNKRVSLLSDSDFTDTIDGLIVNEKQAKEFLQQTKEVNARVESTDVGVEDEDDLGLV</sequence>
<gene>
    <name evidence="2" type="ORF">RFI_16529</name>
</gene>
<organism evidence="2 3">
    <name type="scientific">Reticulomyxa filosa</name>
    <dbReference type="NCBI Taxonomy" id="46433"/>
    <lineage>
        <taxon>Eukaryota</taxon>
        <taxon>Sar</taxon>
        <taxon>Rhizaria</taxon>
        <taxon>Retaria</taxon>
        <taxon>Foraminifera</taxon>
        <taxon>Monothalamids</taxon>
        <taxon>Reticulomyxidae</taxon>
        <taxon>Reticulomyxa</taxon>
    </lineage>
</organism>